<dbReference type="Proteomes" id="UP001419268">
    <property type="component" value="Unassembled WGS sequence"/>
</dbReference>
<evidence type="ECO:0000256" key="1">
    <source>
        <dbReference type="SAM" id="MobiDB-lite"/>
    </source>
</evidence>
<feature type="compositionally biased region" description="Basic and acidic residues" evidence="1">
    <location>
        <begin position="1"/>
        <end position="11"/>
    </location>
</feature>
<accession>A0AAP0PCX3</accession>
<feature type="region of interest" description="Disordered" evidence="1">
    <location>
        <begin position="1"/>
        <end position="26"/>
    </location>
</feature>
<dbReference type="AlphaFoldDB" id="A0AAP0PCX3"/>
<evidence type="ECO:0000313" key="2">
    <source>
        <dbReference type="EMBL" id="KAK9140258.1"/>
    </source>
</evidence>
<name>A0AAP0PCX3_9MAGN</name>
<comment type="caution">
    <text evidence="2">The sequence shown here is derived from an EMBL/GenBank/DDBJ whole genome shotgun (WGS) entry which is preliminary data.</text>
</comment>
<keyword evidence="3" id="KW-1185">Reference proteome</keyword>
<proteinExistence type="predicted"/>
<evidence type="ECO:0000313" key="3">
    <source>
        <dbReference type="Proteomes" id="UP001419268"/>
    </source>
</evidence>
<organism evidence="2 3">
    <name type="scientific">Stephania cephalantha</name>
    <dbReference type="NCBI Taxonomy" id="152367"/>
    <lineage>
        <taxon>Eukaryota</taxon>
        <taxon>Viridiplantae</taxon>
        <taxon>Streptophyta</taxon>
        <taxon>Embryophyta</taxon>
        <taxon>Tracheophyta</taxon>
        <taxon>Spermatophyta</taxon>
        <taxon>Magnoliopsida</taxon>
        <taxon>Ranunculales</taxon>
        <taxon>Menispermaceae</taxon>
        <taxon>Menispermoideae</taxon>
        <taxon>Cissampelideae</taxon>
        <taxon>Stephania</taxon>
    </lineage>
</organism>
<gene>
    <name evidence="2" type="ORF">Scep_009939</name>
</gene>
<sequence length="74" mass="8527">MSEGLSREEVRFGISSPSRNAPMDGEKSLRERRSVFQLPKFGFLVNFYNIFNTLAQFHFGKCIVNDMCMCELAK</sequence>
<reference evidence="2 3" key="1">
    <citation type="submission" date="2024-01" db="EMBL/GenBank/DDBJ databases">
        <title>Genome assemblies of Stephania.</title>
        <authorList>
            <person name="Yang L."/>
        </authorList>
    </citation>
    <scope>NUCLEOTIDE SEQUENCE [LARGE SCALE GENOMIC DNA]</scope>
    <source>
        <strain evidence="2">JXDWG</strain>
        <tissue evidence="2">Leaf</tissue>
    </source>
</reference>
<protein>
    <submittedName>
        <fullName evidence="2">Uncharacterized protein</fullName>
    </submittedName>
</protein>
<dbReference type="EMBL" id="JBBNAG010000004">
    <property type="protein sequence ID" value="KAK9140258.1"/>
    <property type="molecule type" value="Genomic_DNA"/>
</dbReference>